<dbReference type="Proteomes" id="UP000019375">
    <property type="component" value="Unassembled WGS sequence"/>
</dbReference>
<accession>A0A8J2T816</accession>
<keyword evidence="2" id="KW-1185">Reference proteome</keyword>
<dbReference type="EMBL" id="HG316456">
    <property type="protein sequence ID" value="CDF88940.1"/>
    <property type="molecule type" value="Genomic_DNA"/>
</dbReference>
<dbReference type="OrthoDB" id="4062338at2759"/>
<reference evidence="2" key="1">
    <citation type="journal article" date="2013" name="Genome Announc.">
        <title>Genome sequence of the food spoilage yeast Zygosaccharomyces bailii CLIB 213(T).</title>
        <authorList>
            <person name="Galeote V."/>
            <person name="Bigey F."/>
            <person name="Devillers H."/>
            <person name="Neuveglise C."/>
            <person name="Dequin S."/>
        </authorList>
    </citation>
    <scope>NUCLEOTIDE SEQUENCE [LARGE SCALE GENOMIC DNA]</scope>
    <source>
        <strain evidence="2">CLIB 213 / ATCC 58445 / CBS 680 / CCRC 21525 / NBRC 1098 / NCYC 1416 / NRRL Y-2227</strain>
    </source>
</reference>
<evidence type="ECO:0000313" key="1">
    <source>
        <dbReference type="EMBL" id="CDF88940.1"/>
    </source>
</evidence>
<proteinExistence type="predicted"/>
<protein>
    <submittedName>
        <fullName evidence="1">ZYBA0S03-05468g1_1</fullName>
    </submittedName>
</protein>
<name>A0A8J2T816_ZYGB2</name>
<evidence type="ECO:0000313" key="2">
    <source>
        <dbReference type="Proteomes" id="UP000019375"/>
    </source>
</evidence>
<gene>
    <name evidence="1" type="ORF">BN860_05468g</name>
</gene>
<organism evidence="1 2">
    <name type="scientific">Zygosaccharomyces bailii (strain CLIB 213 / ATCC 58445 / CBS 680 / BCRC 21525 / NBRC 1098 / NCYC 1416 / NRRL Y-2227)</name>
    <dbReference type="NCBI Taxonomy" id="1333698"/>
    <lineage>
        <taxon>Eukaryota</taxon>
        <taxon>Fungi</taxon>
        <taxon>Dikarya</taxon>
        <taxon>Ascomycota</taxon>
        <taxon>Saccharomycotina</taxon>
        <taxon>Saccharomycetes</taxon>
        <taxon>Saccharomycetales</taxon>
        <taxon>Saccharomycetaceae</taxon>
        <taxon>Zygosaccharomyces</taxon>
    </lineage>
</organism>
<sequence length="141" mass="16345">MSFLQKLMSYKPYRKQADKKQQAPQETQVPVYMRDEGDFVNVFPVVSGGDEESADVSKWEMAEVLSHRNKTVVSKKSSAVSDGRLAKIRCYQHKSLSKATTIEDTRTCMEDSKELEKYDDKRSRILKGSHRRKYVDFDLDQ</sequence>
<dbReference type="AlphaFoldDB" id="A0A8J2T816"/>